<evidence type="ECO:0000256" key="2">
    <source>
        <dbReference type="ARBA" id="ARBA00023125"/>
    </source>
</evidence>
<dbReference type="InterPro" id="IPR016032">
    <property type="entry name" value="Sig_transdc_resp-reg_C-effctor"/>
</dbReference>
<dbReference type="SMART" id="SM00421">
    <property type="entry name" value="HTH_LUXR"/>
    <property type="match status" value="1"/>
</dbReference>
<dbReference type="EMBL" id="JADEWL010000135">
    <property type="protein sequence ID" value="MBE9216060.1"/>
    <property type="molecule type" value="Genomic_DNA"/>
</dbReference>
<dbReference type="PANTHER" id="PTHR44688:SF16">
    <property type="entry name" value="DNA-BINDING TRANSCRIPTIONAL ACTIVATOR DEVR_DOSR"/>
    <property type="match status" value="1"/>
</dbReference>
<dbReference type="SUPFAM" id="SSF46894">
    <property type="entry name" value="C-terminal effector domain of the bipartite response regulators"/>
    <property type="match status" value="1"/>
</dbReference>
<keyword evidence="6" id="KW-1185">Reference proteome</keyword>
<gene>
    <name evidence="5" type="ORF">IQ247_25930</name>
</gene>
<dbReference type="InterPro" id="IPR000792">
    <property type="entry name" value="Tscrpt_reg_LuxR_C"/>
</dbReference>
<name>A0A8J7F641_9CYAN</name>
<evidence type="ECO:0000256" key="1">
    <source>
        <dbReference type="ARBA" id="ARBA00023015"/>
    </source>
</evidence>
<dbReference type="RefSeq" id="WP_193924421.1">
    <property type="nucleotide sequence ID" value="NZ_JADEWL010000135.1"/>
</dbReference>
<dbReference type="PRINTS" id="PR00038">
    <property type="entry name" value="HTHLUXR"/>
</dbReference>
<keyword evidence="2" id="KW-0238">DNA-binding</keyword>
<accession>A0A8J7F641</accession>
<protein>
    <submittedName>
        <fullName evidence="5">Helix-turn-helix transcriptional regulator</fullName>
    </submittedName>
</protein>
<dbReference type="Proteomes" id="UP000620559">
    <property type="component" value="Unassembled WGS sequence"/>
</dbReference>
<comment type="caution">
    <text evidence="5">The sequence shown here is derived from an EMBL/GenBank/DDBJ whole genome shotgun (WGS) entry which is preliminary data.</text>
</comment>
<keyword evidence="3" id="KW-0804">Transcription</keyword>
<dbReference type="Pfam" id="PF00196">
    <property type="entry name" value="GerE"/>
    <property type="match status" value="1"/>
</dbReference>
<evidence type="ECO:0000259" key="4">
    <source>
        <dbReference type="SMART" id="SM00421"/>
    </source>
</evidence>
<evidence type="ECO:0000313" key="5">
    <source>
        <dbReference type="EMBL" id="MBE9216060.1"/>
    </source>
</evidence>
<sequence length="189" mass="22008">MKTLTTIAKSEKPRDLEQLSFLLQIIENIEDGILILTETGEVVHSNASAYSICNQIEQCSINQNSITSLIRNLCELSSKNQTKNQTIWLEDIFVDGSAMFRLRVRWLNLEFTKQPYLLVTIENRYETLKNAALSEANKYHLTQRETEIWSLYRATSSYKQIANKLYITVNTVKKHIKNIRAKQQRFYLA</sequence>
<evidence type="ECO:0000256" key="3">
    <source>
        <dbReference type="ARBA" id="ARBA00023163"/>
    </source>
</evidence>
<dbReference type="GO" id="GO:0003677">
    <property type="term" value="F:DNA binding"/>
    <property type="evidence" value="ECO:0007669"/>
    <property type="project" value="UniProtKB-KW"/>
</dbReference>
<reference evidence="5" key="1">
    <citation type="submission" date="2020-10" db="EMBL/GenBank/DDBJ databases">
        <authorList>
            <person name="Castelo-Branco R."/>
            <person name="Eusebio N."/>
            <person name="Adriana R."/>
            <person name="Vieira A."/>
            <person name="Brugerolle De Fraissinette N."/>
            <person name="Rezende De Castro R."/>
            <person name="Schneider M.P."/>
            <person name="Vasconcelos V."/>
            <person name="Leao P.N."/>
        </authorList>
    </citation>
    <scope>NUCLEOTIDE SEQUENCE</scope>
    <source>
        <strain evidence="5">LEGE 06105</strain>
    </source>
</reference>
<dbReference type="AlphaFoldDB" id="A0A8J7F641"/>
<dbReference type="Gene3D" id="1.10.10.10">
    <property type="entry name" value="Winged helix-like DNA-binding domain superfamily/Winged helix DNA-binding domain"/>
    <property type="match status" value="1"/>
</dbReference>
<proteinExistence type="predicted"/>
<evidence type="ECO:0000313" key="6">
    <source>
        <dbReference type="Proteomes" id="UP000620559"/>
    </source>
</evidence>
<dbReference type="PANTHER" id="PTHR44688">
    <property type="entry name" value="DNA-BINDING TRANSCRIPTIONAL ACTIVATOR DEVR_DOSR"/>
    <property type="match status" value="1"/>
</dbReference>
<keyword evidence="1" id="KW-0805">Transcription regulation</keyword>
<feature type="domain" description="HTH luxR-type" evidence="4">
    <location>
        <begin position="138"/>
        <end position="189"/>
    </location>
</feature>
<dbReference type="GO" id="GO:0006355">
    <property type="term" value="P:regulation of DNA-templated transcription"/>
    <property type="evidence" value="ECO:0007669"/>
    <property type="project" value="InterPro"/>
</dbReference>
<organism evidence="5 6">
    <name type="scientific">Plectonema cf. radiosum LEGE 06105</name>
    <dbReference type="NCBI Taxonomy" id="945769"/>
    <lineage>
        <taxon>Bacteria</taxon>
        <taxon>Bacillati</taxon>
        <taxon>Cyanobacteriota</taxon>
        <taxon>Cyanophyceae</taxon>
        <taxon>Oscillatoriophycideae</taxon>
        <taxon>Oscillatoriales</taxon>
        <taxon>Microcoleaceae</taxon>
        <taxon>Plectonema</taxon>
    </lineage>
</organism>
<dbReference type="InterPro" id="IPR036388">
    <property type="entry name" value="WH-like_DNA-bd_sf"/>
</dbReference>